<evidence type="ECO:0000313" key="6">
    <source>
        <dbReference type="EMBL" id="ORY37511.1"/>
    </source>
</evidence>
<evidence type="ECO:0000259" key="5">
    <source>
        <dbReference type="Pfam" id="PF23414"/>
    </source>
</evidence>
<dbReference type="InterPro" id="IPR001680">
    <property type="entry name" value="WD40_rpt"/>
</dbReference>
<dbReference type="InterPro" id="IPR015943">
    <property type="entry name" value="WD40/YVTN_repeat-like_dom_sf"/>
</dbReference>
<dbReference type="PANTHER" id="PTHR32215:SF0">
    <property type="entry name" value="CILIA- AND FLAGELLA-ASSOCIATED PROTEIN 57"/>
    <property type="match status" value="1"/>
</dbReference>
<dbReference type="Proteomes" id="UP000193920">
    <property type="component" value="Unassembled WGS sequence"/>
</dbReference>
<evidence type="ECO:0000256" key="4">
    <source>
        <dbReference type="SAM" id="Coils"/>
    </source>
</evidence>
<dbReference type="InterPro" id="IPR055442">
    <property type="entry name" value="Beta-prop_EML-like_2nd"/>
</dbReference>
<evidence type="ECO:0000256" key="3">
    <source>
        <dbReference type="PROSITE-ProRule" id="PRU00221"/>
    </source>
</evidence>
<reference evidence="6 7" key="1">
    <citation type="submission" date="2016-08" db="EMBL/GenBank/DDBJ databases">
        <title>A Parts List for Fungal Cellulosomes Revealed by Comparative Genomics.</title>
        <authorList>
            <consortium name="DOE Joint Genome Institute"/>
            <person name="Haitjema C.H."/>
            <person name="Gilmore S.P."/>
            <person name="Henske J.K."/>
            <person name="Solomon K.V."/>
            <person name="De Groot R."/>
            <person name="Kuo A."/>
            <person name="Mondo S.J."/>
            <person name="Salamov A.A."/>
            <person name="Labutti K."/>
            <person name="Zhao Z."/>
            <person name="Chiniquy J."/>
            <person name="Barry K."/>
            <person name="Brewer H.M."/>
            <person name="Purvine S.O."/>
            <person name="Wright A.T."/>
            <person name="Boxma B."/>
            <person name="Van Alen T."/>
            <person name="Hackstein J.H."/>
            <person name="Baker S.E."/>
            <person name="Grigoriev I.V."/>
            <person name="O'Malley M.A."/>
        </authorList>
    </citation>
    <scope>NUCLEOTIDE SEQUENCE [LARGE SCALE GENOMIC DNA]</scope>
    <source>
        <strain evidence="6 7">G1</strain>
    </source>
</reference>
<dbReference type="PANTHER" id="PTHR32215">
    <property type="entry name" value="CILIA- AND FLAGELLA-ASSOCIATED PROTEIN 57"/>
    <property type="match status" value="1"/>
</dbReference>
<feature type="domain" description="EML-like second beta-propeller" evidence="5">
    <location>
        <begin position="387"/>
        <end position="658"/>
    </location>
</feature>
<name>A0A1Y2BRX7_9FUNG</name>
<evidence type="ECO:0000256" key="2">
    <source>
        <dbReference type="ARBA" id="ARBA00022737"/>
    </source>
</evidence>
<feature type="coiled-coil region" evidence="4">
    <location>
        <begin position="686"/>
        <end position="739"/>
    </location>
</feature>
<proteinExistence type="predicted"/>
<dbReference type="InterPro" id="IPR036322">
    <property type="entry name" value="WD40_repeat_dom_sf"/>
</dbReference>
<feature type="coiled-coil region" evidence="4">
    <location>
        <begin position="902"/>
        <end position="1034"/>
    </location>
</feature>
<dbReference type="InterPro" id="IPR052993">
    <property type="entry name" value="CFA-57"/>
</dbReference>
<dbReference type="EMBL" id="MCOG01000142">
    <property type="protein sequence ID" value="ORY37511.1"/>
    <property type="molecule type" value="Genomic_DNA"/>
</dbReference>
<dbReference type="PROSITE" id="PS00678">
    <property type="entry name" value="WD_REPEATS_1"/>
    <property type="match status" value="1"/>
</dbReference>
<evidence type="ECO:0000313" key="7">
    <source>
        <dbReference type="Proteomes" id="UP000193920"/>
    </source>
</evidence>
<dbReference type="STRING" id="1754190.A0A1Y2BRX7"/>
<feature type="repeat" description="WD" evidence="3">
    <location>
        <begin position="500"/>
        <end position="541"/>
    </location>
</feature>
<accession>A0A1Y2BRX7</accession>
<dbReference type="PROSITE" id="PS50082">
    <property type="entry name" value="WD_REPEATS_2"/>
    <property type="match status" value="2"/>
</dbReference>
<dbReference type="SMART" id="SM00320">
    <property type="entry name" value="WD40"/>
    <property type="match status" value="5"/>
</dbReference>
<comment type="caution">
    <text evidence="6">The sequence shown here is derived from an EMBL/GenBank/DDBJ whole genome shotgun (WGS) entry which is preliminary data.</text>
</comment>
<feature type="repeat" description="WD" evidence="3">
    <location>
        <begin position="626"/>
        <end position="659"/>
    </location>
</feature>
<keyword evidence="2" id="KW-0677">Repeat</keyword>
<dbReference type="InterPro" id="IPR019775">
    <property type="entry name" value="WD40_repeat_CS"/>
</dbReference>
<protein>
    <submittedName>
        <fullName evidence="6">WD40 repeat-like protein</fullName>
    </submittedName>
</protein>
<sequence length="1067" mass="124429">MLKYIIAYNVDHKVQRFFPICDEGQIDFITQSCDRSLMAIIESVPGKIMIHLFDILNLRKTKLYEIITDKEEKLDIIYASFTSENHLLFIQTGKPDWTLFFYSLKFSKILATTDTCPEENGIVKEILPCYNFENSNNKKVSILGGHYINVYEFGSTLNKLYTCKKLSQREVYCCHDWIRSDKIVAGTNNGRILIYCNESLIHIIHYDEFIKDVALSSNDLESNSKLLNNKENDNIETLKKEKSNVGILNINKNVKDIFDPDYYPEDDSIPNSEINLMGSDSKDRIDIIVSNTTGFYVSGKDGIFSNIQYISRKKKEPLSICQLIQSFSLPTKTTRIKSISLSRHKEFMFALTNKNQILKLNVELGSSESNTFIPVTPVYHVGPIICIDICARKPIIASCGVDRCVKIWNYYTGDCELDKSFQEKIFSIALHPSGLFMLIGFSDKLRLMNILINDIREVKEFYIKNCNECKFCFGGHMFAATNGTTIQLFSTWTYKCLGNLKGHNGKINSLYWTENDSILVSAGSDGAVYVWDIHQMKRVSEYICKDNSYNSAICNYDGSVVWVSGNDHVFQEIVGSQVTRELDYKVTFQKILISYTGRMLFGGTDKGDVIPLRYPLISDTSEFYRYTAHSDSVTSIGLSFDTQILITAGKDGCIFIYNVIDKDENGPKIQSKIKFSNEVLITRSELEEQNINIAELTRNIEELKMEYEYQMRLKDMNFNDNLKEIVEKYNIEIEELKISTIRTKEEKEKALIIQEDQWNNTKEKYHTELQELDSKYTKKLIKQYEKFNKLKKKSTEIHEYWENKVISAKNKEQDELLKFTQSLEKKISKKSEEISKLKDKLRNNEIEYKEIRKITEESIDTEIIELNKRYQMELKNAIDKGFKIKGENGVIKKKFLSLNKDIEDSKKVIVKLNKSIKNLKTEIESLENELLILKKDILYKNYLINDVEKKVFVIKRKNQELEKAKFVLKYNINKLRKEVEPREEKMEQMKNSINEKNNLLITISENRKKLEDTIEKMKKELNDQKEIYNKNHRKNHDLHIYLERMMSDLSKAISYIQEPILFKRFNN</sequence>
<keyword evidence="7" id="KW-1185">Reference proteome</keyword>
<dbReference type="AlphaFoldDB" id="A0A1Y2BRX7"/>
<keyword evidence="4" id="KW-0175">Coiled coil</keyword>
<dbReference type="OrthoDB" id="10251741at2759"/>
<evidence type="ECO:0000256" key="1">
    <source>
        <dbReference type="ARBA" id="ARBA00022574"/>
    </source>
</evidence>
<dbReference type="PROSITE" id="PS50294">
    <property type="entry name" value="WD_REPEATS_REGION"/>
    <property type="match status" value="2"/>
</dbReference>
<organism evidence="6 7">
    <name type="scientific">Neocallimastix californiae</name>
    <dbReference type="NCBI Taxonomy" id="1754190"/>
    <lineage>
        <taxon>Eukaryota</taxon>
        <taxon>Fungi</taxon>
        <taxon>Fungi incertae sedis</taxon>
        <taxon>Chytridiomycota</taxon>
        <taxon>Chytridiomycota incertae sedis</taxon>
        <taxon>Neocallimastigomycetes</taxon>
        <taxon>Neocallimastigales</taxon>
        <taxon>Neocallimastigaceae</taxon>
        <taxon>Neocallimastix</taxon>
    </lineage>
</organism>
<feature type="coiled-coil region" evidence="4">
    <location>
        <begin position="820"/>
        <end position="854"/>
    </location>
</feature>
<dbReference type="SUPFAM" id="SSF50978">
    <property type="entry name" value="WD40 repeat-like"/>
    <property type="match status" value="1"/>
</dbReference>
<dbReference type="Pfam" id="PF23414">
    <property type="entry name" value="Beta-prop_EML_2"/>
    <property type="match status" value="1"/>
</dbReference>
<gene>
    <name evidence="6" type="ORF">LY90DRAFT_511172</name>
</gene>
<dbReference type="Gene3D" id="2.130.10.10">
    <property type="entry name" value="YVTN repeat-like/Quinoprotein amine dehydrogenase"/>
    <property type="match status" value="2"/>
</dbReference>
<keyword evidence="1 3" id="KW-0853">WD repeat</keyword>